<comment type="caution">
    <text evidence="2">The sequence shown here is derived from an EMBL/GenBank/DDBJ whole genome shotgun (WGS) entry which is preliminary data.</text>
</comment>
<keyword evidence="3" id="KW-1185">Reference proteome</keyword>
<organism evidence="2 3">
    <name type="scientific">Mycolicibacterium wolinskyi</name>
    <dbReference type="NCBI Taxonomy" id="59750"/>
    <lineage>
        <taxon>Bacteria</taxon>
        <taxon>Bacillati</taxon>
        <taxon>Actinomycetota</taxon>
        <taxon>Actinomycetes</taxon>
        <taxon>Mycobacteriales</taxon>
        <taxon>Mycobacteriaceae</taxon>
        <taxon>Mycolicibacterium</taxon>
    </lineage>
</organism>
<proteinExistence type="predicted"/>
<protein>
    <submittedName>
        <fullName evidence="2">Uncharacterized protein</fullName>
    </submittedName>
</protein>
<gene>
    <name evidence="2" type="ORF">AFM11_23270</name>
</gene>
<evidence type="ECO:0000313" key="2">
    <source>
        <dbReference type="EMBL" id="KWX21778.1"/>
    </source>
</evidence>
<keyword evidence="1" id="KW-0472">Membrane</keyword>
<accession>A0A132PHE6</accession>
<keyword evidence="1" id="KW-0812">Transmembrane</keyword>
<dbReference type="AlphaFoldDB" id="A0A132PHE6"/>
<feature type="transmembrane region" description="Helical" evidence="1">
    <location>
        <begin position="95"/>
        <end position="113"/>
    </location>
</feature>
<sequence length="115" mass="12591">MSGDHRSGHPANSLVCSPQLWVVVAGIPTLSVTHGGVHLLRCRIVPRSSFWRPIEAERAVDSVFSEVISEVVHAVLRRQVGVHLSSPLLTDGRRYRVPIGPVALALVVLLWVIHP</sequence>
<dbReference type="Proteomes" id="UP000070612">
    <property type="component" value="Unassembled WGS sequence"/>
</dbReference>
<reference evidence="2 3" key="1">
    <citation type="submission" date="2015-07" db="EMBL/GenBank/DDBJ databases">
        <title>A draft genome sequence of Mycobacterium wolinskyi.</title>
        <authorList>
            <person name="de Man T.J."/>
            <person name="Perry K.A."/>
            <person name="Coulliette A.D."/>
            <person name="Jensen B."/>
            <person name="Toney N.C."/>
            <person name="Limbago B.M."/>
            <person name="Noble-Wang J."/>
        </authorList>
    </citation>
    <scope>NUCLEOTIDE SEQUENCE [LARGE SCALE GENOMIC DNA]</scope>
    <source>
        <strain evidence="2 3">CDC_01</strain>
    </source>
</reference>
<keyword evidence="1" id="KW-1133">Transmembrane helix</keyword>
<feature type="transmembrane region" description="Helical" evidence="1">
    <location>
        <begin position="20"/>
        <end position="40"/>
    </location>
</feature>
<name>A0A132PHE6_9MYCO</name>
<evidence type="ECO:0000256" key="1">
    <source>
        <dbReference type="SAM" id="Phobius"/>
    </source>
</evidence>
<dbReference type="EMBL" id="LGTW01000017">
    <property type="protein sequence ID" value="KWX21778.1"/>
    <property type="molecule type" value="Genomic_DNA"/>
</dbReference>
<evidence type="ECO:0000313" key="3">
    <source>
        <dbReference type="Proteomes" id="UP000070612"/>
    </source>
</evidence>